<reference evidence="10" key="1">
    <citation type="submission" date="2023-01" db="EMBL/GenBank/DDBJ databases">
        <title>Comparative Genomic Analysis of the Clinically-Derived Winkia Strain NY0527 Provides Evidence into the Taxonomic Reassignment of Winkia neuii and Characterizes Their Virulence Traits.</title>
        <authorList>
            <person name="Cai X."/>
            <person name="Peng Y."/>
            <person name="Li M."/>
            <person name="Qiu Y."/>
            <person name="Wang Y."/>
            <person name="Xu L."/>
            <person name="Hou Q."/>
        </authorList>
    </citation>
    <scope>NUCLEOTIDE SEQUENCE</scope>
    <source>
        <strain evidence="10">NY0527</strain>
    </source>
</reference>
<evidence type="ECO:0000256" key="4">
    <source>
        <dbReference type="ARBA" id="ARBA00022475"/>
    </source>
</evidence>
<evidence type="ECO:0000256" key="1">
    <source>
        <dbReference type="ARBA" id="ARBA00004651"/>
    </source>
</evidence>
<keyword evidence="3" id="KW-0813">Transport</keyword>
<feature type="transmembrane region" description="Helical" evidence="8">
    <location>
        <begin position="182"/>
        <end position="203"/>
    </location>
</feature>
<comment type="subcellular location">
    <subcellularLocation>
        <location evidence="1">Cell membrane</location>
        <topology evidence="1">Multi-pass membrane protein</topology>
    </subcellularLocation>
</comment>
<keyword evidence="5 8" id="KW-0812">Transmembrane</keyword>
<evidence type="ECO:0000256" key="7">
    <source>
        <dbReference type="ARBA" id="ARBA00023136"/>
    </source>
</evidence>
<evidence type="ECO:0000256" key="3">
    <source>
        <dbReference type="ARBA" id="ARBA00022448"/>
    </source>
</evidence>
<evidence type="ECO:0000256" key="8">
    <source>
        <dbReference type="SAM" id="Phobius"/>
    </source>
</evidence>
<evidence type="ECO:0000313" key="10">
    <source>
        <dbReference type="EMBL" id="WCE45636.1"/>
    </source>
</evidence>
<gene>
    <name evidence="10" type="primary">rarD</name>
    <name evidence="10" type="ORF">PIG85_08285</name>
</gene>
<evidence type="ECO:0000256" key="2">
    <source>
        <dbReference type="ARBA" id="ARBA00007362"/>
    </source>
</evidence>
<dbReference type="PANTHER" id="PTHR22911">
    <property type="entry name" value="ACYL-MALONYL CONDENSING ENZYME-RELATED"/>
    <property type="match status" value="1"/>
</dbReference>
<dbReference type="GO" id="GO:0005886">
    <property type="term" value="C:plasma membrane"/>
    <property type="evidence" value="ECO:0007669"/>
    <property type="project" value="UniProtKB-SubCell"/>
</dbReference>
<accession>A0AB38XNB9</accession>
<dbReference type="Proteomes" id="UP001211044">
    <property type="component" value="Chromosome"/>
</dbReference>
<evidence type="ECO:0000259" key="9">
    <source>
        <dbReference type="Pfam" id="PF00892"/>
    </source>
</evidence>
<feature type="transmembrane region" description="Helical" evidence="8">
    <location>
        <begin position="76"/>
        <end position="95"/>
    </location>
</feature>
<feature type="transmembrane region" description="Helical" evidence="8">
    <location>
        <begin position="12"/>
        <end position="34"/>
    </location>
</feature>
<name>A0AB38XNB9_9ACTO</name>
<dbReference type="SUPFAM" id="SSF103481">
    <property type="entry name" value="Multidrug resistance efflux transporter EmrE"/>
    <property type="match status" value="2"/>
</dbReference>
<proteinExistence type="inferred from homology"/>
<dbReference type="EMBL" id="CP116394">
    <property type="protein sequence ID" value="WCE45636.1"/>
    <property type="molecule type" value="Genomic_DNA"/>
</dbReference>
<feature type="transmembrane region" description="Helical" evidence="8">
    <location>
        <begin position="281"/>
        <end position="303"/>
    </location>
</feature>
<dbReference type="KEGG" id="wne:PIG85_08285"/>
<dbReference type="Pfam" id="PF00892">
    <property type="entry name" value="EamA"/>
    <property type="match status" value="1"/>
</dbReference>
<dbReference type="InterPro" id="IPR037185">
    <property type="entry name" value="EmrE-like"/>
</dbReference>
<comment type="similarity">
    <text evidence="2">Belongs to the EamA transporter family.</text>
</comment>
<dbReference type="InterPro" id="IPR000620">
    <property type="entry name" value="EamA_dom"/>
</dbReference>
<feature type="transmembrane region" description="Helical" evidence="8">
    <location>
        <begin position="46"/>
        <end position="64"/>
    </location>
</feature>
<sequence length="332" mass="35928">MSEQVRQIDKTGYLVGIAAYIIWGMFPLYFIWLAQADAVEVVFYRAVWGLVAVMAFLAVTRKMGDLRRTLRNKRTVLTLAIAGLLVAGNWTIYVYAVNSGRTVDAALGYFINPIMTVALGIIVLQEKVSKLQGAAIACGMLSIIVMVVGMGYLPWIAIALPLCFAFYSLAKKQVATSAPPVAGMVIETAAIVPPLGLYVWYLAAQSKDVFAKIHAAGGGATEVWIMIALLAGSGIVTIVPQTMFAWVSTRLPLGVLGMIQYFSPVMQLIIGVFIFHEHMPLARWIGTGIVWIALIFLTADMMVASRRTNRMLAAATRGTAPDTKGGKGNLAH</sequence>
<evidence type="ECO:0000313" key="11">
    <source>
        <dbReference type="Proteomes" id="UP001211044"/>
    </source>
</evidence>
<keyword evidence="6 8" id="KW-1133">Transmembrane helix</keyword>
<protein>
    <submittedName>
        <fullName evidence="10">EamA family transporter RarD</fullName>
    </submittedName>
</protein>
<feature type="transmembrane region" description="Helical" evidence="8">
    <location>
        <begin position="253"/>
        <end position="275"/>
    </location>
</feature>
<organism evidence="10 11">
    <name type="scientific">Winkia neuii subsp. anitrata</name>
    <dbReference type="NCBI Taxonomy" id="29318"/>
    <lineage>
        <taxon>Bacteria</taxon>
        <taxon>Bacillati</taxon>
        <taxon>Actinomycetota</taxon>
        <taxon>Actinomycetes</taxon>
        <taxon>Actinomycetales</taxon>
        <taxon>Actinomycetaceae</taxon>
        <taxon>Winkia</taxon>
    </lineage>
</organism>
<dbReference type="AlphaFoldDB" id="A0AB38XNB9"/>
<dbReference type="PANTHER" id="PTHR22911:SF137">
    <property type="entry name" value="SOLUTE CARRIER FAMILY 35 MEMBER G2-RELATED"/>
    <property type="match status" value="1"/>
</dbReference>
<feature type="transmembrane region" description="Helical" evidence="8">
    <location>
        <begin position="107"/>
        <end position="124"/>
    </location>
</feature>
<feature type="domain" description="EamA" evidence="9">
    <location>
        <begin position="11"/>
        <end position="147"/>
    </location>
</feature>
<feature type="transmembrane region" description="Helical" evidence="8">
    <location>
        <begin position="223"/>
        <end position="246"/>
    </location>
</feature>
<dbReference type="InterPro" id="IPR004626">
    <property type="entry name" value="RarD"/>
</dbReference>
<evidence type="ECO:0000256" key="5">
    <source>
        <dbReference type="ARBA" id="ARBA00022692"/>
    </source>
</evidence>
<evidence type="ECO:0000256" key="6">
    <source>
        <dbReference type="ARBA" id="ARBA00022989"/>
    </source>
</evidence>
<keyword evidence="4" id="KW-1003">Cell membrane</keyword>
<dbReference type="NCBIfam" id="TIGR00688">
    <property type="entry name" value="rarD"/>
    <property type="match status" value="1"/>
</dbReference>
<feature type="transmembrane region" description="Helical" evidence="8">
    <location>
        <begin position="131"/>
        <end position="148"/>
    </location>
</feature>
<dbReference type="RefSeq" id="WP_004807380.1">
    <property type="nucleotide sequence ID" value="NZ_CP116394.1"/>
</dbReference>
<keyword evidence="7 8" id="KW-0472">Membrane</keyword>